<keyword evidence="2" id="KW-1185">Reference proteome</keyword>
<dbReference type="Proteomes" id="UP001597389">
    <property type="component" value="Unassembled WGS sequence"/>
</dbReference>
<evidence type="ECO:0000313" key="2">
    <source>
        <dbReference type="Proteomes" id="UP001597389"/>
    </source>
</evidence>
<dbReference type="EMBL" id="JBHUJB010000046">
    <property type="protein sequence ID" value="MFD2159439.1"/>
    <property type="molecule type" value="Genomic_DNA"/>
</dbReference>
<dbReference type="RefSeq" id="WP_377086156.1">
    <property type="nucleotide sequence ID" value="NZ_JBHSJL010000014.1"/>
</dbReference>
<accession>A0ABW4ZBS2</accession>
<gene>
    <name evidence="1" type="ORF">ACFSW8_11050</name>
</gene>
<organism evidence="1 2">
    <name type="scientific">Rubritalea tangerina</name>
    <dbReference type="NCBI Taxonomy" id="430798"/>
    <lineage>
        <taxon>Bacteria</taxon>
        <taxon>Pseudomonadati</taxon>
        <taxon>Verrucomicrobiota</taxon>
        <taxon>Verrucomicrobiia</taxon>
        <taxon>Verrucomicrobiales</taxon>
        <taxon>Rubritaleaceae</taxon>
        <taxon>Rubritalea</taxon>
    </lineage>
</organism>
<protein>
    <recommendedName>
        <fullName evidence="3">Carboxypeptidase regulatory-like domain-containing protein</fullName>
    </recommendedName>
</protein>
<name>A0ABW4ZBS2_9BACT</name>
<proteinExistence type="predicted"/>
<reference evidence="2" key="1">
    <citation type="journal article" date="2019" name="Int. J. Syst. Evol. Microbiol.">
        <title>The Global Catalogue of Microorganisms (GCM) 10K type strain sequencing project: providing services to taxonomists for standard genome sequencing and annotation.</title>
        <authorList>
            <consortium name="The Broad Institute Genomics Platform"/>
            <consortium name="The Broad Institute Genome Sequencing Center for Infectious Disease"/>
            <person name="Wu L."/>
            <person name="Ma J."/>
        </authorList>
    </citation>
    <scope>NUCLEOTIDE SEQUENCE [LARGE SCALE GENOMIC DNA]</scope>
    <source>
        <strain evidence="2">CCUG 57942</strain>
    </source>
</reference>
<evidence type="ECO:0000313" key="1">
    <source>
        <dbReference type="EMBL" id="MFD2159439.1"/>
    </source>
</evidence>
<comment type="caution">
    <text evidence="1">The sequence shown here is derived from an EMBL/GenBank/DDBJ whole genome shotgun (WGS) entry which is preliminary data.</text>
</comment>
<evidence type="ECO:0008006" key="3">
    <source>
        <dbReference type="Google" id="ProtNLM"/>
    </source>
</evidence>
<sequence length="346" mass="39459">MMNRTLIFLMLGASVAVCSVARCESRGPLRKITLEVRDETGAAVADANANIYFWHPGRKRSPVHKGETDANGRFSAMDRVLGGVEAKSSKSGYYSIKYHRVQKDRMDDSAEPIHKKILMRSIINPTALYARKVTLTFPKNGVFIGFDFGVGDWVSPYGKGVKTDILFKSTRVFEGYSKSERKLNDLRQYTKGLRADEGKEWSEEYFREVAGNWGGLLEISFTEKKEGIQICDDEYYVESDLRMPHEAPLDGYQANWDSKVLQRQYKEAGKPDLGFFVRTRVELNRAGKIESANYVKFNESLSFDPKKNTVSFQYHFNPAANDLNLEFDPKRNLFQGLDRSESVYNP</sequence>